<evidence type="ECO:0000256" key="4">
    <source>
        <dbReference type="RuleBase" id="RU362109"/>
    </source>
</evidence>
<dbReference type="SMART" id="SM00212">
    <property type="entry name" value="UBCc"/>
    <property type="match status" value="1"/>
</dbReference>
<evidence type="ECO:0000256" key="2">
    <source>
        <dbReference type="ARBA" id="ARBA00022786"/>
    </source>
</evidence>
<comment type="caution">
    <text evidence="6">The sequence shown here is derived from an EMBL/GenBank/DDBJ whole genome shotgun (WGS) entry which is preliminary data.</text>
</comment>
<dbReference type="Pfam" id="PF00179">
    <property type="entry name" value="UQ_con"/>
    <property type="match status" value="1"/>
</dbReference>
<dbReference type="EMBL" id="MLAK01000239">
    <property type="protein sequence ID" value="OHT15309.1"/>
    <property type="molecule type" value="Genomic_DNA"/>
</dbReference>
<dbReference type="CDD" id="cd00195">
    <property type="entry name" value="UBCc_UEV"/>
    <property type="match status" value="1"/>
</dbReference>
<dbReference type="PROSITE" id="PS50127">
    <property type="entry name" value="UBC_2"/>
    <property type="match status" value="1"/>
</dbReference>
<keyword evidence="4" id="KW-0067">ATP-binding</keyword>
<dbReference type="AlphaFoldDB" id="A0A1J4L0D3"/>
<dbReference type="SUPFAM" id="SSF54495">
    <property type="entry name" value="UBC-like"/>
    <property type="match status" value="1"/>
</dbReference>
<evidence type="ECO:0000313" key="6">
    <source>
        <dbReference type="EMBL" id="OHT15309.1"/>
    </source>
</evidence>
<evidence type="ECO:0000256" key="1">
    <source>
        <dbReference type="ARBA" id="ARBA00022679"/>
    </source>
</evidence>
<dbReference type="InterPro" id="IPR000608">
    <property type="entry name" value="UBC"/>
</dbReference>
<keyword evidence="2 4" id="KW-0833">Ubl conjugation pathway</keyword>
<sequence>MKFYIQYLFGLFIILSHFFNDFKKSQKMSAEKRRARLMKERRQLLLDPIENVNVMWPDNCIDRLHVEITAPEDSLYHDDIFELDLTFNNGYPENAPRAVMTTPIFHPNIDVSGAICVACLRTSYNQTVSVRKVIEEIIHALRNPNPDDELNMTAASMMKTDPKKFEATVRAQVTKNCLQRDA</sequence>
<dbReference type="GeneID" id="94832386"/>
<reference evidence="6" key="1">
    <citation type="submission" date="2016-10" db="EMBL/GenBank/DDBJ databases">
        <authorList>
            <person name="Benchimol M."/>
            <person name="Almeida L.G."/>
            <person name="Vasconcelos A.T."/>
            <person name="Perreira-Neves A."/>
            <person name="Rosa I.A."/>
            <person name="Tasca T."/>
            <person name="Bogo M.R."/>
            <person name="de Souza W."/>
        </authorList>
    </citation>
    <scope>NUCLEOTIDE SEQUENCE [LARGE SCALE GENOMIC DNA]</scope>
    <source>
        <strain evidence="6">K</strain>
    </source>
</reference>
<keyword evidence="1" id="KW-0808">Transferase</keyword>
<evidence type="ECO:0000259" key="5">
    <source>
        <dbReference type="PROSITE" id="PS50127"/>
    </source>
</evidence>
<dbReference type="RefSeq" id="XP_068368445.1">
    <property type="nucleotide sequence ID" value="XM_068497682.1"/>
</dbReference>
<dbReference type="PROSITE" id="PS00183">
    <property type="entry name" value="UBC_1"/>
    <property type="match status" value="1"/>
</dbReference>
<evidence type="ECO:0000256" key="3">
    <source>
        <dbReference type="PROSITE-ProRule" id="PRU10133"/>
    </source>
</evidence>
<comment type="similarity">
    <text evidence="4">Belongs to the ubiquitin-conjugating enzyme family.</text>
</comment>
<dbReference type="InterPro" id="IPR023313">
    <property type="entry name" value="UBQ-conjugating_AS"/>
</dbReference>
<feature type="active site" description="Glycyl thioester intermediate" evidence="3">
    <location>
        <position position="116"/>
    </location>
</feature>
<dbReference type="InterPro" id="IPR050113">
    <property type="entry name" value="Ub_conjugating_enzyme"/>
</dbReference>
<evidence type="ECO:0000313" key="7">
    <source>
        <dbReference type="Proteomes" id="UP000179807"/>
    </source>
</evidence>
<feature type="domain" description="UBC core" evidence="5">
    <location>
        <begin position="32"/>
        <end position="178"/>
    </location>
</feature>
<dbReference type="Proteomes" id="UP000179807">
    <property type="component" value="Unassembled WGS sequence"/>
</dbReference>
<proteinExistence type="inferred from homology"/>
<keyword evidence="4" id="KW-0547">Nucleotide-binding</keyword>
<keyword evidence="7" id="KW-1185">Reference proteome</keyword>
<organism evidence="6 7">
    <name type="scientific">Tritrichomonas foetus</name>
    <dbReference type="NCBI Taxonomy" id="1144522"/>
    <lineage>
        <taxon>Eukaryota</taxon>
        <taxon>Metamonada</taxon>
        <taxon>Parabasalia</taxon>
        <taxon>Tritrichomonadida</taxon>
        <taxon>Tritrichomonadidae</taxon>
        <taxon>Tritrichomonas</taxon>
    </lineage>
</organism>
<dbReference type="VEuPathDB" id="TrichDB:TRFO_14218"/>
<protein>
    <submittedName>
        <fullName evidence="6">Ubiquitin-conjugating enzyme E2 N</fullName>
    </submittedName>
</protein>
<name>A0A1J4L0D3_9EUKA</name>
<dbReference type="Gene3D" id="3.10.110.10">
    <property type="entry name" value="Ubiquitin Conjugating Enzyme"/>
    <property type="match status" value="1"/>
</dbReference>
<dbReference type="PANTHER" id="PTHR24067">
    <property type="entry name" value="UBIQUITIN-CONJUGATING ENZYME E2"/>
    <property type="match status" value="1"/>
</dbReference>
<accession>A0A1J4L0D3</accession>
<gene>
    <name evidence="6" type="primary">UBE2N</name>
    <name evidence="6" type="ORF">TRFO_14218</name>
</gene>
<dbReference type="GO" id="GO:0016740">
    <property type="term" value="F:transferase activity"/>
    <property type="evidence" value="ECO:0007669"/>
    <property type="project" value="UniProtKB-KW"/>
</dbReference>
<dbReference type="OrthoDB" id="9978460at2759"/>
<dbReference type="GO" id="GO:0005524">
    <property type="term" value="F:ATP binding"/>
    <property type="evidence" value="ECO:0007669"/>
    <property type="project" value="UniProtKB-UniRule"/>
</dbReference>
<dbReference type="InterPro" id="IPR016135">
    <property type="entry name" value="UBQ-conjugating_enzyme/RWD"/>
</dbReference>